<gene>
    <name evidence="2" type="ORF">PRZ48_000474</name>
</gene>
<dbReference type="EMBL" id="JAXOVC010000001">
    <property type="protein sequence ID" value="KAK4506741.1"/>
    <property type="molecule type" value="Genomic_DNA"/>
</dbReference>
<reference evidence="2 3" key="1">
    <citation type="journal article" date="2023" name="G3 (Bethesda)">
        <title>A chromosome-level genome assembly of Zasmidium syzygii isolated from banana leaves.</title>
        <authorList>
            <person name="van Westerhoven A.C."/>
            <person name="Mehrabi R."/>
            <person name="Talebi R."/>
            <person name="Steentjes M.B.F."/>
            <person name="Corcolon B."/>
            <person name="Chong P.A."/>
            <person name="Kema G.H.J."/>
            <person name="Seidl M.F."/>
        </authorList>
    </citation>
    <scope>NUCLEOTIDE SEQUENCE [LARGE SCALE GENOMIC DNA]</scope>
    <source>
        <strain evidence="2 3">P124</strain>
    </source>
</reference>
<accession>A0ABR0F012</accession>
<dbReference type="Proteomes" id="UP001305779">
    <property type="component" value="Unassembled WGS sequence"/>
</dbReference>
<evidence type="ECO:0000313" key="3">
    <source>
        <dbReference type="Proteomes" id="UP001305779"/>
    </source>
</evidence>
<evidence type="ECO:0000313" key="2">
    <source>
        <dbReference type="EMBL" id="KAK4506741.1"/>
    </source>
</evidence>
<dbReference type="InterPro" id="IPR052895">
    <property type="entry name" value="HetReg/Transcr_Mod"/>
</dbReference>
<feature type="domain" description="Heterokaryon incompatibility" evidence="1">
    <location>
        <begin position="63"/>
        <end position="214"/>
    </location>
</feature>
<evidence type="ECO:0000259" key="1">
    <source>
        <dbReference type="Pfam" id="PF06985"/>
    </source>
</evidence>
<comment type="caution">
    <text evidence="2">The sequence shown here is derived from an EMBL/GenBank/DDBJ whole genome shotgun (WGS) entry which is preliminary data.</text>
</comment>
<dbReference type="PANTHER" id="PTHR24148:SF64">
    <property type="entry name" value="HETEROKARYON INCOMPATIBILITY DOMAIN-CONTAINING PROTEIN"/>
    <property type="match status" value="1"/>
</dbReference>
<organism evidence="2 3">
    <name type="scientific">Zasmidium cellare</name>
    <name type="common">Wine cellar mold</name>
    <name type="synonym">Racodium cellare</name>
    <dbReference type="NCBI Taxonomy" id="395010"/>
    <lineage>
        <taxon>Eukaryota</taxon>
        <taxon>Fungi</taxon>
        <taxon>Dikarya</taxon>
        <taxon>Ascomycota</taxon>
        <taxon>Pezizomycotina</taxon>
        <taxon>Dothideomycetes</taxon>
        <taxon>Dothideomycetidae</taxon>
        <taxon>Mycosphaerellales</taxon>
        <taxon>Mycosphaerellaceae</taxon>
        <taxon>Zasmidium</taxon>
    </lineage>
</organism>
<dbReference type="Pfam" id="PF06985">
    <property type="entry name" value="HET"/>
    <property type="match status" value="1"/>
</dbReference>
<name>A0ABR0F012_ZASCE</name>
<keyword evidence="3" id="KW-1185">Reference proteome</keyword>
<sequence>MAICEEQASYIDKQPRTQPAVEFPYEDIQATTQIRILELLPAGHGDPLKGRLVVEASNSLGPFEAVSYCWGPREAVDNIECNGKSLHINAAVSGILRQFRRPDDPHRLWVDAICINQSLKSEKDAQVPLMRDIYSKASRVRIWLGQDEERSGEAFDLIQETCNAITRAQEKHGPQPTLAQLFACDLPTNRDDRWTTLNALLNRPWFQRTWILQEVSLAQTALLHSGPHTCPWPTLAHISTILFHTQAHNALNTFAITYAARIAMIAFQDARTVDKTLAGLLIATVGLGVSNLRDRVYALLGLAGGV</sequence>
<protein>
    <recommendedName>
        <fullName evidence="1">Heterokaryon incompatibility domain-containing protein</fullName>
    </recommendedName>
</protein>
<dbReference type="InterPro" id="IPR010730">
    <property type="entry name" value="HET"/>
</dbReference>
<proteinExistence type="predicted"/>
<dbReference type="PANTHER" id="PTHR24148">
    <property type="entry name" value="ANKYRIN REPEAT DOMAIN-CONTAINING PROTEIN 39 HOMOLOG-RELATED"/>
    <property type="match status" value="1"/>
</dbReference>